<gene>
    <name evidence="1" type="ORF">THRCLA_02414</name>
</gene>
<accession>A0A1W0A5B2</accession>
<dbReference type="AlphaFoldDB" id="A0A1W0A5B2"/>
<protein>
    <submittedName>
        <fullName evidence="1">Uncharacterized protein</fullName>
    </submittedName>
</protein>
<dbReference type="EMBL" id="JNBS01000454">
    <property type="protein sequence ID" value="OQS05462.1"/>
    <property type="molecule type" value="Genomic_DNA"/>
</dbReference>
<name>A0A1W0A5B2_9STRA</name>
<dbReference type="Proteomes" id="UP000243217">
    <property type="component" value="Unassembled WGS sequence"/>
</dbReference>
<proteinExistence type="predicted"/>
<comment type="caution">
    <text evidence="1">The sequence shown here is derived from an EMBL/GenBank/DDBJ whole genome shotgun (WGS) entry which is preliminary data.</text>
</comment>
<dbReference type="OrthoDB" id="79589at2759"/>
<sequence>MSDSYDEDDKEIDAILTQATEIAQHAKHSGEATNLTNSTSGVLSTATTSATTLPTAAAGTSVNSLTSKSSTALAEHVAIVVGATAPNRRKENIQTVNRDKSRVHVKVATIAAKKIQTLKSKEDKFNVEWKENMDVLAKPKAKAANRSFASDEDERHCRFYPKKTKSQLAAMKNPACGYDFVNHFDDEDQKDDFVARSEAAEYNRQKRLQATRGEEEYNLRQNKKQCPRCSMTQSYAEFRDKKKRCTFCGVLFALPKAWGDIANEFLERMEIGEEEKKIRQTQLSNHVIALERESGKVPKSTKQRYYERNLQVKASLHPTKQPTVAFQQNFA</sequence>
<evidence type="ECO:0000313" key="1">
    <source>
        <dbReference type="EMBL" id="OQS05462.1"/>
    </source>
</evidence>
<reference evidence="1 2" key="1">
    <citation type="journal article" date="2014" name="Genome Biol. Evol.">
        <title>The secreted proteins of Achlya hypogyna and Thraustotheca clavata identify the ancestral oomycete secretome and reveal gene acquisitions by horizontal gene transfer.</title>
        <authorList>
            <person name="Misner I."/>
            <person name="Blouin N."/>
            <person name="Leonard G."/>
            <person name="Richards T.A."/>
            <person name="Lane C.E."/>
        </authorList>
    </citation>
    <scope>NUCLEOTIDE SEQUENCE [LARGE SCALE GENOMIC DNA]</scope>
    <source>
        <strain evidence="1 2">ATCC 34112</strain>
    </source>
</reference>
<keyword evidence="2" id="KW-1185">Reference proteome</keyword>
<organism evidence="1 2">
    <name type="scientific">Thraustotheca clavata</name>
    <dbReference type="NCBI Taxonomy" id="74557"/>
    <lineage>
        <taxon>Eukaryota</taxon>
        <taxon>Sar</taxon>
        <taxon>Stramenopiles</taxon>
        <taxon>Oomycota</taxon>
        <taxon>Saprolegniomycetes</taxon>
        <taxon>Saprolegniales</taxon>
        <taxon>Achlyaceae</taxon>
        <taxon>Thraustotheca</taxon>
    </lineage>
</organism>
<evidence type="ECO:0000313" key="2">
    <source>
        <dbReference type="Proteomes" id="UP000243217"/>
    </source>
</evidence>